<dbReference type="EMBL" id="CAJNOQ010001477">
    <property type="protein sequence ID" value="CAF0897901.1"/>
    <property type="molecule type" value="Genomic_DNA"/>
</dbReference>
<gene>
    <name evidence="4" type="ORF">GPM918_LOCUS8475</name>
    <name evidence="3" type="ORF">OVA965_LOCUS9215</name>
    <name evidence="6" type="ORF">SRO942_LOCUS8475</name>
    <name evidence="5" type="ORF">TMI583_LOCUS9209</name>
</gene>
<dbReference type="EMBL" id="CAJNOK010003222">
    <property type="protein sequence ID" value="CAF0892819.1"/>
    <property type="molecule type" value="Genomic_DNA"/>
</dbReference>
<dbReference type="GO" id="GO:0008270">
    <property type="term" value="F:zinc ion binding"/>
    <property type="evidence" value="ECO:0007669"/>
    <property type="project" value="UniProtKB-KW"/>
</dbReference>
<keyword evidence="7" id="KW-1185">Reference proteome</keyword>
<feature type="domain" description="SWIM-type" evidence="2">
    <location>
        <begin position="134"/>
        <end position="175"/>
    </location>
</feature>
<accession>A0A813ZDK2</accession>
<dbReference type="Proteomes" id="UP000663829">
    <property type="component" value="Unassembled WGS sequence"/>
</dbReference>
<dbReference type="PROSITE" id="PS50966">
    <property type="entry name" value="ZF_SWIM"/>
    <property type="match status" value="1"/>
</dbReference>
<dbReference type="AlphaFoldDB" id="A0A813ZDK2"/>
<dbReference type="EMBL" id="CAJOBC010001477">
    <property type="protein sequence ID" value="CAF3680857.1"/>
    <property type="molecule type" value="Genomic_DNA"/>
</dbReference>
<evidence type="ECO:0000313" key="3">
    <source>
        <dbReference type="EMBL" id="CAF0892819.1"/>
    </source>
</evidence>
<keyword evidence="1" id="KW-0479">Metal-binding</keyword>
<reference evidence="4" key="1">
    <citation type="submission" date="2021-02" db="EMBL/GenBank/DDBJ databases">
        <authorList>
            <person name="Nowell W R."/>
        </authorList>
    </citation>
    <scope>NUCLEOTIDE SEQUENCE</scope>
</reference>
<keyword evidence="1" id="KW-0863">Zinc-finger</keyword>
<evidence type="ECO:0000313" key="7">
    <source>
        <dbReference type="Proteomes" id="UP000663829"/>
    </source>
</evidence>
<dbReference type="Proteomes" id="UP000681722">
    <property type="component" value="Unassembled WGS sequence"/>
</dbReference>
<evidence type="ECO:0000313" key="6">
    <source>
        <dbReference type="EMBL" id="CAF3680857.1"/>
    </source>
</evidence>
<dbReference type="Proteomes" id="UP000682733">
    <property type="component" value="Unassembled WGS sequence"/>
</dbReference>
<organism evidence="4 7">
    <name type="scientific">Didymodactylos carnosus</name>
    <dbReference type="NCBI Taxonomy" id="1234261"/>
    <lineage>
        <taxon>Eukaryota</taxon>
        <taxon>Metazoa</taxon>
        <taxon>Spiralia</taxon>
        <taxon>Gnathifera</taxon>
        <taxon>Rotifera</taxon>
        <taxon>Eurotatoria</taxon>
        <taxon>Bdelloidea</taxon>
        <taxon>Philodinida</taxon>
        <taxon>Philodinidae</taxon>
        <taxon>Didymodactylos</taxon>
    </lineage>
</organism>
<evidence type="ECO:0000313" key="5">
    <source>
        <dbReference type="EMBL" id="CAF3674703.1"/>
    </source>
</evidence>
<dbReference type="OrthoDB" id="10046738at2759"/>
<protein>
    <recommendedName>
        <fullName evidence="2">SWIM-type domain-containing protein</fullName>
    </recommendedName>
</protein>
<proteinExistence type="predicted"/>
<comment type="caution">
    <text evidence="4">The sequence shown here is derived from an EMBL/GenBank/DDBJ whole genome shotgun (WGS) entry which is preliminary data.</text>
</comment>
<dbReference type="EMBL" id="CAJOBA010003222">
    <property type="protein sequence ID" value="CAF3674703.1"/>
    <property type="molecule type" value="Genomic_DNA"/>
</dbReference>
<keyword evidence="1" id="KW-0862">Zinc</keyword>
<evidence type="ECO:0000259" key="2">
    <source>
        <dbReference type="PROSITE" id="PS50966"/>
    </source>
</evidence>
<name>A0A813ZDK2_9BILA</name>
<dbReference type="Proteomes" id="UP000677228">
    <property type="component" value="Unassembled WGS sequence"/>
</dbReference>
<dbReference type="InterPro" id="IPR007527">
    <property type="entry name" value="Znf_SWIM"/>
</dbReference>
<evidence type="ECO:0000313" key="4">
    <source>
        <dbReference type="EMBL" id="CAF0897901.1"/>
    </source>
</evidence>
<evidence type="ECO:0000256" key="1">
    <source>
        <dbReference type="PROSITE-ProRule" id="PRU00325"/>
    </source>
</evidence>
<sequence length="224" mass="25189">MITTATNGYILSVVDAFLADGKNHDASIAKNIFMKNEQDVLNWLRDDNVVIVDRGFRDAVNTIKRFGFNVEMPDFLKGKKQLSCKEANRSRCVTKPSILDNDKYKFTVEFSLKYKDLVRARFASRHTNSKEYLATVQFDEEDDEEPISGWYCTCSAGARVIGCCTHITALLWHLGVCRAQVNSPDHSLSANNYLSSLEDCIQYSGIDENDDEDVGSGESDSDEN</sequence>